<protein>
    <submittedName>
        <fullName evidence="2">Uncharacterized protein</fullName>
    </submittedName>
</protein>
<dbReference type="Proteomes" id="UP001281447">
    <property type="component" value="Unassembled WGS sequence"/>
</dbReference>
<gene>
    <name evidence="2" type="ORF">RWE15_07305</name>
</gene>
<feature type="region of interest" description="Disordered" evidence="1">
    <location>
        <begin position="32"/>
        <end position="51"/>
    </location>
</feature>
<sequence length="51" mass="6116">MKQMKHKKNVAYHWDTSIISRNDIRIDYIYEPTRPGSETYPSEKRTKTATE</sequence>
<feature type="compositionally biased region" description="Basic and acidic residues" evidence="1">
    <location>
        <begin position="41"/>
        <end position="51"/>
    </location>
</feature>
<evidence type="ECO:0000256" key="1">
    <source>
        <dbReference type="SAM" id="MobiDB-lite"/>
    </source>
</evidence>
<evidence type="ECO:0000313" key="3">
    <source>
        <dbReference type="Proteomes" id="UP001281447"/>
    </source>
</evidence>
<reference evidence="2 3" key="1">
    <citation type="submission" date="2023-10" db="EMBL/GenBank/DDBJ databases">
        <title>Virgibacillus halophilus 5B73C genome.</title>
        <authorList>
            <person name="Miliotis G."/>
            <person name="Sengupta P."/>
            <person name="Hameed A."/>
            <person name="Chuvochina M."/>
            <person name="Mcdonagh F."/>
            <person name="Simpson A.C."/>
            <person name="Singh N.K."/>
            <person name="Rekha P.D."/>
            <person name="Raman K."/>
            <person name="Hugenholtz P."/>
            <person name="Venkateswaran K."/>
        </authorList>
    </citation>
    <scope>NUCLEOTIDE SEQUENCE [LARGE SCALE GENOMIC DNA]</scope>
    <source>
        <strain evidence="2 3">5B73C</strain>
    </source>
</reference>
<dbReference type="EMBL" id="JAWDIP010000003">
    <property type="protein sequence ID" value="MDY0394313.1"/>
    <property type="molecule type" value="Genomic_DNA"/>
</dbReference>
<name>A0ABU5C4R2_9BACI</name>
<organism evidence="2 3">
    <name type="scientific">Tigheibacillus halophilus</name>
    <dbReference type="NCBI Taxonomy" id="361280"/>
    <lineage>
        <taxon>Bacteria</taxon>
        <taxon>Bacillati</taxon>
        <taxon>Bacillota</taxon>
        <taxon>Bacilli</taxon>
        <taxon>Bacillales</taxon>
        <taxon>Bacillaceae</taxon>
        <taxon>Tigheibacillus</taxon>
    </lineage>
</organism>
<evidence type="ECO:0000313" key="2">
    <source>
        <dbReference type="EMBL" id="MDY0394313.1"/>
    </source>
</evidence>
<keyword evidence="3" id="KW-1185">Reference proteome</keyword>
<comment type="caution">
    <text evidence="2">The sequence shown here is derived from an EMBL/GenBank/DDBJ whole genome shotgun (WGS) entry which is preliminary data.</text>
</comment>
<proteinExistence type="predicted"/>
<accession>A0ABU5C4R2</accession>